<comment type="caution">
    <text evidence="1">The sequence shown here is derived from an EMBL/GenBank/DDBJ whole genome shotgun (WGS) entry which is preliminary data.</text>
</comment>
<accession>A0ACB7UJL7</accession>
<gene>
    <name evidence="1" type="ORF">IHE45_15G003400</name>
</gene>
<reference evidence="2" key="1">
    <citation type="journal article" date="2022" name="Nat. Commun.">
        <title>Chromosome evolution and the genetic basis of agronomically important traits in greater yam.</title>
        <authorList>
            <person name="Bredeson J.V."/>
            <person name="Lyons J.B."/>
            <person name="Oniyinde I.O."/>
            <person name="Okereke N.R."/>
            <person name="Kolade O."/>
            <person name="Nnabue I."/>
            <person name="Nwadili C.O."/>
            <person name="Hribova E."/>
            <person name="Parker M."/>
            <person name="Nwogha J."/>
            <person name="Shu S."/>
            <person name="Carlson J."/>
            <person name="Kariba R."/>
            <person name="Muthemba S."/>
            <person name="Knop K."/>
            <person name="Barton G.J."/>
            <person name="Sherwood A.V."/>
            <person name="Lopez-Montes A."/>
            <person name="Asiedu R."/>
            <person name="Jamnadass R."/>
            <person name="Muchugi A."/>
            <person name="Goodstein D."/>
            <person name="Egesi C.N."/>
            <person name="Featherston J."/>
            <person name="Asfaw A."/>
            <person name="Simpson G.G."/>
            <person name="Dolezel J."/>
            <person name="Hendre P.S."/>
            <person name="Van Deynze A."/>
            <person name="Kumar P.L."/>
            <person name="Obidiegwu J.E."/>
            <person name="Bhattacharjee R."/>
            <person name="Rokhsar D.S."/>
        </authorList>
    </citation>
    <scope>NUCLEOTIDE SEQUENCE [LARGE SCALE GENOMIC DNA]</scope>
    <source>
        <strain evidence="2">cv. TDa95/00328</strain>
    </source>
</reference>
<evidence type="ECO:0000313" key="2">
    <source>
        <dbReference type="Proteomes" id="UP000827976"/>
    </source>
</evidence>
<proteinExistence type="predicted"/>
<sequence>MAQKAEKISTLILEVDLCCCKCHRKIKKILCQLKDQENIKEINYDVNNNKVTISGPFDPHTLTRTLYCKACKIIKKISTPPPPPPPIIKPITKPDTKPTKPELPPGPACCAKPTYEWLYGVLKCASCGMVYTWTNQCPPPTDKKCMGTLSCGGGIKCSSSCCGSTTNYPCLPPPVDPCRPQCPPEPAVCCPRPSYVGMCGGTMCTSCGMKCPLTNQGPPTVTSSNQVCVPQSHHGYGRACGCGQLKPCDFIYEDDTPSCTIM</sequence>
<organism evidence="1 2">
    <name type="scientific">Dioscorea alata</name>
    <name type="common">Purple yam</name>
    <dbReference type="NCBI Taxonomy" id="55571"/>
    <lineage>
        <taxon>Eukaryota</taxon>
        <taxon>Viridiplantae</taxon>
        <taxon>Streptophyta</taxon>
        <taxon>Embryophyta</taxon>
        <taxon>Tracheophyta</taxon>
        <taxon>Spermatophyta</taxon>
        <taxon>Magnoliopsida</taxon>
        <taxon>Liliopsida</taxon>
        <taxon>Dioscoreales</taxon>
        <taxon>Dioscoreaceae</taxon>
        <taxon>Dioscorea</taxon>
    </lineage>
</organism>
<protein>
    <submittedName>
        <fullName evidence="1">Copper chaperone domain-containing protein</fullName>
    </submittedName>
</protein>
<dbReference type="EMBL" id="CM037025">
    <property type="protein sequence ID" value="KAH7660601.1"/>
    <property type="molecule type" value="Genomic_DNA"/>
</dbReference>
<keyword evidence="2" id="KW-1185">Reference proteome</keyword>
<dbReference type="Proteomes" id="UP000827976">
    <property type="component" value="Chromosome 15"/>
</dbReference>
<evidence type="ECO:0000313" key="1">
    <source>
        <dbReference type="EMBL" id="KAH7660601.1"/>
    </source>
</evidence>
<name>A0ACB7UJL7_DIOAL</name>